<evidence type="ECO:0000313" key="8">
    <source>
        <dbReference type="EMBL" id="MBB4022147.1"/>
    </source>
</evidence>
<dbReference type="PANTHER" id="PTHR33452:SF1">
    <property type="entry name" value="INNER MEMBRANE PROTEIN YPHA-RELATED"/>
    <property type="match status" value="1"/>
</dbReference>
<dbReference type="PANTHER" id="PTHR33452">
    <property type="entry name" value="OXIDOREDUCTASE CATD-RELATED"/>
    <property type="match status" value="1"/>
</dbReference>
<evidence type="ECO:0000256" key="5">
    <source>
        <dbReference type="ARBA" id="ARBA00022989"/>
    </source>
</evidence>
<evidence type="ECO:0000256" key="6">
    <source>
        <dbReference type="ARBA" id="ARBA00023136"/>
    </source>
</evidence>
<keyword evidence="3" id="KW-1003">Cell membrane</keyword>
<comment type="caution">
    <text evidence="8">The sequence shown here is derived from an EMBL/GenBank/DDBJ whole genome shotgun (WGS) entry which is preliminary data.</text>
</comment>
<evidence type="ECO:0000256" key="7">
    <source>
        <dbReference type="SAM" id="Phobius"/>
    </source>
</evidence>
<reference evidence="8" key="1">
    <citation type="submission" date="2020-08" db="EMBL/GenBank/DDBJ databases">
        <title>Genomic Encyclopedia of Type Strains, Phase IV (KMG-IV): sequencing the most valuable type-strain genomes for metagenomic binning, comparative biology and taxonomic classification.</title>
        <authorList>
            <person name="Goeker M."/>
        </authorList>
    </citation>
    <scope>NUCLEOTIDE SEQUENCE [LARGE SCALE GENOMIC DNA]</scope>
    <source>
        <strain evidence="8">DSM 105040</strain>
    </source>
</reference>
<organism evidence="8 9">
    <name type="scientific">Actibacterium naphthalenivorans</name>
    <dbReference type="NCBI Taxonomy" id="1614693"/>
    <lineage>
        <taxon>Bacteria</taxon>
        <taxon>Pseudomonadati</taxon>
        <taxon>Pseudomonadota</taxon>
        <taxon>Alphaproteobacteria</taxon>
        <taxon>Rhodobacterales</taxon>
        <taxon>Roseobacteraceae</taxon>
        <taxon>Actibacterium</taxon>
    </lineage>
</organism>
<comment type="similarity">
    <text evidence="2">Belongs to the DoxX family.</text>
</comment>
<dbReference type="Pfam" id="PF07681">
    <property type="entry name" value="DoxX"/>
    <property type="match status" value="1"/>
</dbReference>
<keyword evidence="9" id="KW-1185">Reference proteome</keyword>
<evidence type="ECO:0000256" key="2">
    <source>
        <dbReference type="ARBA" id="ARBA00006679"/>
    </source>
</evidence>
<gene>
    <name evidence="8" type="ORF">GGR17_001956</name>
</gene>
<sequence>MTELKPYADLLARALLAVLFIIAGFGKLGDVPGFTGYMTSGGVPAFLAWPTILLEFLGGIAILVGFQTRIVAFALAGFSLLSAVLFHLVPADQMQMISFYKNLGLAGGFILLVIHGAGRFSADAYLAAKSAIA</sequence>
<dbReference type="AlphaFoldDB" id="A0A840CJ49"/>
<dbReference type="GO" id="GO:0005886">
    <property type="term" value="C:plasma membrane"/>
    <property type="evidence" value="ECO:0007669"/>
    <property type="project" value="UniProtKB-SubCell"/>
</dbReference>
<keyword evidence="6 7" id="KW-0472">Membrane</keyword>
<feature type="transmembrane region" description="Helical" evidence="7">
    <location>
        <begin position="103"/>
        <end position="122"/>
    </location>
</feature>
<dbReference type="InterPro" id="IPR032808">
    <property type="entry name" value="DoxX"/>
</dbReference>
<dbReference type="EMBL" id="JACIEQ010000002">
    <property type="protein sequence ID" value="MBB4022147.1"/>
    <property type="molecule type" value="Genomic_DNA"/>
</dbReference>
<feature type="transmembrane region" description="Helical" evidence="7">
    <location>
        <begin position="46"/>
        <end position="64"/>
    </location>
</feature>
<evidence type="ECO:0000256" key="3">
    <source>
        <dbReference type="ARBA" id="ARBA00022475"/>
    </source>
</evidence>
<feature type="transmembrane region" description="Helical" evidence="7">
    <location>
        <begin position="71"/>
        <end position="91"/>
    </location>
</feature>
<keyword evidence="4 7" id="KW-0812">Transmembrane</keyword>
<proteinExistence type="inferred from homology"/>
<evidence type="ECO:0000313" key="9">
    <source>
        <dbReference type="Proteomes" id="UP000585681"/>
    </source>
</evidence>
<comment type="subcellular location">
    <subcellularLocation>
        <location evidence="1">Cell membrane</location>
        <topology evidence="1">Multi-pass membrane protein</topology>
    </subcellularLocation>
</comment>
<protein>
    <submittedName>
        <fullName evidence="8">Putative oxidoreductase</fullName>
    </submittedName>
</protein>
<evidence type="ECO:0000256" key="1">
    <source>
        <dbReference type="ARBA" id="ARBA00004651"/>
    </source>
</evidence>
<accession>A0A840CJ49</accession>
<name>A0A840CJ49_9RHOB</name>
<feature type="transmembrane region" description="Helical" evidence="7">
    <location>
        <begin position="7"/>
        <end position="26"/>
    </location>
</feature>
<dbReference type="Proteomes" id="UP000585681">
    <property type="component" value="Unassembled WGS sequence"/>
</dbReference>
<dbReference type="RefSeq" id="WP_054538817.1">
    <property type="nucleotide sequence ID" value="NZ_JACIEQ010000002.1"/>
</dbReference>
<keyword evidence="5 7" id="KW-1133">Transmembrane helix</keyword>
<evidence type="ECO:0000256" key="4">
    <source>
        <dbReference type="ARBA" id="ARBA00022692"/>
    </source>
</evidence>
<dbReference type="InterPro" id="IPR051907">
    <property type="entry name" value="DoxX-like_oxidoreductase"/>
</dbReference>